<evidence type="ECO:0000256" key="1">
    <source>
        <dbReference type="SAM" id="MobiDB-lite"/>
    </source>
</evidence>
<evidence type="ECO:0000313" key="3">
    <source>
        <dbReference type="Proteomes" id="UP001607157"/>
    </source>
</evidence>
<gene>
    <name evidence="2" type="ORF">ACGRVM_06560</name>
</gene>
<organism evidence="2 3">
    <name type="scientific">Roseovarius aquimarinus</name>
    <dbReference type="NCBI Taxonomy" id="1229156"/>
    <lineage>
        <taxon>Bacteria</taxon>
        <taxon>Pseudomonadati</taxon>
        <taxon>Pseudomonadota</taxon>
        <taxon>Alphaproteobacteria</taxon>
        <taxon>Rhodobacterales</taxon>
        <taxon>Roseobacteraceae</taxon>
        <taxon>Roseovarius</taxon>
    </lineage>
</organism>
<keyword evidence="3" id="KW-1185">Reference proteome</keyword>
<proteinExistence type="predicted"/>
<sequence>MSGKDTSEKQQSAARIREERLKQALKANLARRKAQARVRGGGKAGKDSAPGKGGEQEG</sequence>
<reference evidence="2 3" key="1">
    <citation type="submission" date="2024-10" db="EMBL/GenBank/DDBJ databases">
        <authorList>
            <person name="Yang X.-N."/>
        </authorList>
    </citation>
    <scope>NUCLEOTIDE SEQUENCE [LARGE SCALE GENOMIC DNA]</scope>
    <source>
        <strain evidence="2 3">CAU 1059</strain>
    </source>
</reference>
<feature type="region of interest" description="Disordered" evidence="1">
    <location>
        <begin position="28"/>
        <end position="58"/>
    </location>
</feature>
<evidence type="ECO:0000313" key="2">
    <source>
        <dbReference type="EMBL" id="MFH0253546.1"/>
    </source>
</evidence>
<comment type="caution">
    <text evidence="2">The sequence shown here is derived from an EMBL/GenBank/DDBJ whole genome shotgun (WGS) entry which is preliminary data.</text>
</comment>
<accession>A0ABW7I5U5</accession>
<dbReference type="EMBL" id="JBIHMM010000001">
    <property type="protein sequence ID" value="MFH0253546.1"/>
    <property type="molecule type" value="Genomic_DNA"/>
</dbReference>
<name>A0ABW7I5U5_9RHOB</name>
<protein>
    <submittedName>
        <fullName evidence="2">Uncharacterized protein</fullName>
    </submittedName>
</protein>
<dbReference type="Proteomes" id="UP001607157">
    <property type="component" value="Unassembled WGS sequence"/>
</dbReference>
<dbReference type="RefSeq" id="WP_377172830.1">
    <property type="nucleotide sequence ID" value="NZ_JBHTJC010000005.1"/>
</dbReference>